<evidence type="ECO:0000313" key="2">
    <source>
        <dbReference type="EMBL" id="VVC97839.1"/>
    </source>
</evidence>
<evidence type="ECO:0000256" key="1">
    <source>
        <dbReference type="SAM" id="Phobius"/>
    </source>
</evidence>
<dbReference type="AlphaFoldDB" id="A0A5E4QL46"/>
<keyword evidence="1" id="KW-0472">Membrane</keyword>
<reference evidence="2 3" key="1">
    <citation type="submission" date="2017-07" db="EMBL/GenBank/DDBJ databases">
        <authorList>
            <person name="Talla V."/>
            <person name="Backstrom N."/>
        </authorList>
    </citation>
    <scope>NUCLEOTIDE SEQUENCE [LARGE SCALE GENOMIC DNA]</scope>
</reference>
<gene>
    <name evidence="2" type="ORF">LSINAPIS_LOCUS9032</name>
</gene>
<sequence length="87" mass="9445">MTVICQSNVTFNSDAKYHQCTNLSFLLLVFVMASLMSPSSPSDGYKRFSDDFANTSINNYGSNVASNQEAIFPCTVAASVLCVRLCS</sequence>
<name>A0A5E4QL46_9NEOP</name>
<keyword evidence="1" id="KW-1133">Transmembrane helix</keyword>
<proteinExistence type="predicted"/>
<accession>A0A5E4QL46</accession>
<dbReference type="Proteomes" id="UP000324832">
    <property type="component" value="Unassembled WGS sequence"/>
</dbReference>
<protein>
    <submittedName>
        <fullName evidence="2">Uncharacterized protein</fullName>
    </submittedName>
</protein>
<evidence type="ECO:0000313" key="3">
    <source>
        <dbReference type="Proteomes" id="UP000324832"/>
    </source>
</evidence>
<feature type="transmembrane region" description="Helical" evidence="1">
    <location>
        <begin position="16"/>
        <end position="37"/>
    </location>
</feature>
<organism evidence="2 3">
    <name type="scientific">Leptidea sinapis</name>
    <dbReference type="NCBI Taxonomy" id="189913"/>
    <lineage>
        <taxon>Eukaryota</taxon>
        <taxon>Metazoa</taxon>
        <taxon>Ecdysozoa</taxon>
        <taxon>Arthropoda</taxon>
        <taxon>Hexapoda</taxon>
        <taxon>Insecta</taxon>
        <taxon>Pterygota</taxon>
        <taxon>Neoptera</taxon>
        <taxon>Endopterygota</taxon>
        <taxon>Lepidoptera</taxon>
        <taxon>Glossata</taxon>
        <taxon>Ditrysia</taxon>
        <taxon>Papilionoidea</taxon>
        <taxon>Pieridae</taxon>
        <taxon>Dismorphiinae</taxon>
        <taxon>Leptidea</taxon>
    </lineage>
</organism>
<dbReference type="EMBL" id="FZQP02003333">
    <property type="protein sequence ID" value="VVC97839.1"/>
    <property type="molecule type" value="Genomic_DNA"/>
</dbReference>
<keyword evidence="3" id="KW-1185">Reference proteome</keyword>
<keyword evidence="1" id="KW-0812">Transmembrane</keyword>